<keyword evidence="1" id="KW-1133">Transmembrane helix</keyword>
<protein>
    <submittedName>
        <fullName evidence="2">Uncharacterized protein</fullName>
    </submittedName>
</protein>
<name>A0AAV2GJS9_9ROSI</name>
<gene>
    <name evidence="2" type="ORF">LTRI10_LOCUS49948</name>
</gene>
<evidence type="ECO:0000256" key="1">
    <source>
        <dbReference type="SAM" id="Phobius"/>
    </source>
</evidence>
<dbReference type="AlphaFoldDB" id="A0AAV2GJS9"/>
<sequence>MAGASLFHLNFVLGPDTNCFFNPLPSSCGITPWEMIKNSICFTFFILHNFFLYPFLLFFSQHGLEGKSPSNFFDEIILHLLTHARLFKAQCGVWEGVVGYDGTFLIMIITGALRDNFCLLHNVFVAFVFLLLF</sequence>
<keyword evidence="1" id="KW-0472">Membrane</keyword>
<evidence type="ECO:0000313" key="3">
    <source>
        <dbReference type="Proteomes" id="UP001497516"/>
    </source>
</evidence>
<proteinExistence type="predicted"/>
<reference evidence="2 3" key="1">
    <citation type="submission" date="2024-04" db="EMBL/GenBank/DDBJ databases">
        <authorList>
            <person name="Fracassetti M."/>
        </authorList>
    </citation>
    <scope>NUCLEOTIDE SEQUENCE [LARGE SCALE GENOMIC DNA]</scope>
</reference>
<accession>A0AAV2GJS9</accession>
<evidence type="ECO:0000313" key="2">
    <source>
        <dbReference type="EMBL" id="CAL1410532.1"/>
    </source>
</evidence>
<keyword evidence="1" id="KW-0812">Transmembrane</keyword>
<feature type="transmembrane region" description="Helical" evidence="1">
    <location>
        <begin position="40"/>
        <end position="59"/>
    </location>
</feature>
<organism evidence="2 3">
    <name type="scientific">Linum trigynum</name>
    <dbReference type="NCBI Taxonomy" id="586398"/>
    <lineage>
        <taxon>Eukaryota</taxon>
        <taxon>Viridiplantae</taxon>
        <taxon>Streptophyta</taxon>
        <taxon>Embryophyta</taxon>
        <taxon>Tracheophyta</taxon>
        <taxon>Spermatophyta</taxon>
        <taxon>Magnoliopsida</taxon>
        <taxon>eudicotyledons</taxon>
        <taxon>Gunneridae</taxon>
        <taxon>Pentapetalae</taxon>
        <taxon>rosids</taxon>
        <taxon>fabids</taxon>
        <taxon>Malpighiales</taxon>
        <taxon>Linaceae</taxon>
        <taxon>Linum</taxon>
    </lineage>
</organism>
<dbReference type="EMBL" id="OZ034822">
    <property type="protein sequence ID" value="CAL1410532.1"/>
    <property type="molecule type" value="Genomic_DNA"/>
</dbReference>
<keyword evidence="3" id="KW-1185">Reference proteome</keyword>
<dbReference type="Proteomes" id="UP001497516">
    <property type="component" value="Chromosome 9"/>
</dbReference>
<feature type="transmembrane region" description="Helical" evidence="1">
    <location>
        <begin position="104"/>
        <end position="132"/>
    </location>
</feature>